<dbReference type="EMBL" id="QGKY02000190">
    <property type="protein sequence ID" value="KAF2590404.1"/>
    <property type="molecule type" value="Genomic_DNA"/>
</dbReference>
<proteinExistence type="predicted"/>
<evidence type="ECO:0000313" key="2">
    <source>
        <dbReference type="EMBL" id="KAF2590404.1"/>
    </source>
</evidence>
<name>A0A8S9K721_BRACR</name>
<organism evidence="2">
    <name type="scientific">Brassica cretica</name>
    <name type="common">Mustard</name>
    <dbReference type="NCBI Taxonomy" id="69181"/>
    <lineage>
        <taxon>Eukaryota</taxon>
        <taxon>Viridiplantae</taxon>
        <taxon>Streptophyta</taxon>
        <taxon>Embryophyta</taxon>
        <taxon>Tracheophyta</taxon>
        <taxon>Spermatophyta</taxon>
        <taxon>Magnoliopsida</taxon>
        <taxon>eudicotyledons</taxon>
        <taxon>Gunneridae</taxon>
        <taxon>Pentapetalae</taxon>
        <taxon>rosids</taxon>
        <taxon>malvids</taxon>
        <taxon>Brassicales</taxon>
        <taxon>Brassicaceae</taxon>
        <taxon>Brassiceae</taxon>
        <taxon>Brassica</taxon>
    </lineage>
</organism>
<accession>A0A8S9K721</accession>
<protein>
    <submittedName>
        <fullName evidence="2">Uncharacterized protein</fullName>
    </submittedName>
</protein>
<reference evidence="2" key="1">
    <citation type="submission" date="2019-12" db="EMBL/GenBank/DDBJ databases">
        <title>Genome sequencing and annotation of Brassica cretica.</title>
        <authorList>
            <person name="Studholme D.J."/>
            <person name="Sarris P.F."/>
        </authorList>
    </citation>
    <scope>NUCLEOTIDE SEQUENCE</scope>
    <source>
        <strain evidence="2">PFS-102/07</strain>
        <tissue evidence="2">Leaf</tissue>
    </source>
</reference>
<evidence type="ECO:0000256" key="1">
    <source>
        <dbReference type="SAM" id="MobiDB-lite"/>
    </source>
</evidence>
<feature type="region of interest" description="Disordered" evidence="1">
    <location>
        <begin position="181"/>
        <end position="222"/>
    </location>
</feature>
<comment type="caution">
    <text evidence="2">The sequence shown here is derived from an EMBL/GenBank/DDBJ whole genome shotgun (WGS) entry which is preliminary data.</text>
</comment>
<feature type="compositionally biased region" description="Low complexity" evidence="1">
    <location>
        <begin position="195"/>
        <end position="207"/>
    </location>
</feature>
<gene>
    <name evidence="2" type="ORF">F2Q70_00038195</name>
</gene>
<sequence>MDFTKWRFPSPSSCEYQLLEVDFSPIMKRPSPESIMGFKVNVLGFHKAQNQKNLSRENQDAFNFPKPAKPTLFMESFQPIQFGSTQSYLWKPGDHIRHPEDTSHDPEEPYIILPYTSKHGNKKIFISGNLLFSNSFLLEGVKDQQLFLFKPEKTMTIDGYFINQKLQFRGYLPKLSRYKEQEVQTGRPIPPSQPPSRSSVRPSVRSVQADPKPNLSQAIHVV</sequence>
<dbReference type="AlphaFoldDB" id="A0A8S9K721"/>